<organism evidence="2 3">
    <name type="scientific">Xylanibacter ruminicola</name>
    <name type="common">Prevotella ruminicola</name>
    <dbReference type="NCBI Taxonomy" id="839"/>
    <lineage>
        <taxon>Bacteria</taxon>
        <taxon>Pseudomonadati</taxon>
        <taxon>Bacteroidota</taxon>
        <taxon>Bacteroidia</taxon>
        <taxon>Bacteroidales</taxon>
        <taxon>Prevotellaceae</taxon>
        <taxon>Xylanibacter</taxon>
    </lineage>
</organism>
<keyword evidence="1" id="KW-0472">Membrane</keyword>
<proteinExistence type="predicted"/>
<reference evidence="2 3" key="1">
    <citation type="submission" date="2016-11" db="EMBL/GenBank/DDBJ databases">
        <authorList>
            <person name="Jaros S."/>
            <person name="Januszkiewicz K."/>
            <person name="Wedrychowicz H."/>
        </authorList>
    </citation>
    <scope>NUCLEOTIDE SEQUENCE [LARGE SCALE GENOMIC DNA]</scope>
    <source>
        <strain evidence="2 3">BPI-34</strain>
    </source>
</reference>
<protein>
    <submittedName>
        <fullName evidence="2">Uncharacterized protein</fullName>
    </submittedName>
</protein>
<sequence>MATNYDEHPYARTLRFFEAYYPYDTEDVNYAELMLSMDKLSTIDELFTVRNRIIDKHFTSGIYLLKMPKDVCEPLAIGSRDRFGQSYRSMSTLHNNIKKDVCEYYNANVIRLFKDSKEVSYSICGEFIVNLSKESAKYEEQINEIVQCAKVVHNIDVDSLSKELYSRKKSLHEKRLRFDKFEKGMNGYVSAKQDVQEDLDFLIGFKWRMTSFEKERYSIFLPQEMRNNPNNQKKKNYTTIWIYVIIGIIILVLMILLAPIIDVLFPWLVVFGFMFWVLGKF</sequence>
<accession>A0A1M7D1N0</accession>
<feature type="transmembrane region" description="Helical" evidence="1">
    <location>
        <begin position="240"/>
        <end position="257"/>
    </location>
</feature>
<evidence type="ECO:0000313" key="3">
    <source>
        <dbReference type="Proteomes" id="UP000184280"/>
    </source>
</evidence>
<gene>
    <name evidence="2" type="ORF">SAMN04488494_0598</name>
</gene>
<evidence type="ECO:0000313" key="2">
    <source>
        <dbReference type="EMBL" id="SHL73380.1"/>
    </source>
</evidence>
<dbReference type="EMBL" id="FRCJ01000001">
    <property type="protein sequence ID" value="SHL73380.1"/>
    <property type="molecule type" value="Genomic_DNA"/>
</dbReference>
<evidence type="ECO:0000256" key="1">
    <source>
        <dbReference type="SAM" id="Phobius"/>
    </source>
</evidence>
<name>A0A1M7D1N0_XYLRU</name>
<keyword evidence="1" id="KW-0812">Transmembrane</keyword>
<dbReference type="AlphaFoldDB" id="A0A1M7D1N0"/>
<keyword evidence="1" id="KW-1133">Transmembrane helix</keyword>
<dbReference type="RefSeq" id="WP_073042651.1">
    <property type="nucleotide sequence ID" value="NZ_FRCJ01000001.1"/>
</dbReference>
<dbReference type="Proteomes" id="UP000184280">
    <property type="component" value="Unassembled WGS sequence"/>
</dbReference>
<feature type="transmembrane region" description="Helical" evidence="1">
    <location>
        <begin position="263"/>
        <end position="279"/>
    </location>
</feature>